<feature type="region of interest" description="Disordered" evidence="1">
    <location>
        <begin position="1"/>
        <end position="36"/>
    </location>
</feature>
<feature type="compositionally biased region" description="Polar residues" evidence="1">
    <location>
        <begin position="12"/>
        <end position="21"/>
    </location>
</feature>
<feature type="region of interest" description="Disordered" evidence="1">
    <location>
        <begin position="1249"/>
        <end position="1286"/>
    </location>
</feature>
<evidence type="ECO:0000313" key="2">
    <source>
        <dbReference type="EMBL" id="RPD55866.1"/>
    </source>
</evidence>
<dbReference type="OrthoDB" id="2122982at2759"/>
<reference evidence="2" key="1">
    <citation type="journal article" date="2018" name="Genome Biol. Evol.">
        <title>Genomics and development of Lentinus tigrinus, a white-rot wood-decaying mushroom with dimorphic fruiting bodies.</title>
        <authorList>
            <person name="Wu B."/>
            <person name="Xu Z."/>
            <person name="Knudson A."/>
            <person name="Carlson A."/>
            <person name="Chen N."/>
            <person name="Kovaka S."/>
            <person name="LaButti K."/>
            <person name="Lipzen A."/>
            <person name="Pennachio C."/>
            <person name="Riley R."/>
            <person name="Schakwitz W."/>
            <person name="Umezawa K."/>
            <person name="Ohm R.A."/>
            <person name="Grigoriev I.V."/>
            <person name="Nagy L.G."/>
            <person name="Gibbons J."/>
            <person name="Hibbett D."/>
        </authorList>
    </citation>
    <scope>NUCLEOTIDE SEQUENCE [LARGE SCALE GENOMIC DNA]</scope>
    <source>
        <strain evidence="2">ALCF2SS1-6</strain>
    </source>
</reference>
<accession>A0A5C2RXR9</accession>
<protein>
    <recommendedName>
        <fullName evidence="4">EF-hand domain-containing protein</fullName>
    </recommendedName>
</protein>
<dbReference type="Proteomes" id="UP000313359">
    <property type="component" value="Unassembled WGS sequence"/>
</dbReference>
<evidence type="ECO:0008006" key="4">
    <source>
        <dbReference type="Google" id="ProtNLM"/>
    </source>
</evidence>
<keyword evidence="3" id="KW-1185">Reference proteome</keyword>
<dbReference type="EMBL" id="ML122292">
    <property type="protein sequence ID" value="RPD55866.1"/>
    <property type="molecule type" value="Genomic_DNA"/>
</dbReference>
<evidence type="ECO:0000313" key="3">
    <source>
        <dbReference type="Proteomes" id="UP000313359"/>
    </source>
</evidence>
<gene>
    <name evidence="2" type="ORF">L227DRAFT_579346</name>
</gene>
<organism evidence="2 3">
    <name type="scientific">Lentinus tigrinus ALCF2SS1-6</name>
    <dbReference type="NCBI Taxonomy" id="1328759"/>
    <lineage>
        <taxon>Eukaryota</taxon>
        <taxon>Fungi</taxon>
        <taxon>Dikarya</taxon>
        <taxon>Basidiomycota</taxon>
        <taxon>Agaricomycotina</taxon>
        <taxon>Agaricomycetes</taxon>
        <taxon>Polyporales</taxon>
        <taxon>Polyporaceae</taxon>
        <taxon>Lentinus</taxon>
    </lineage>
</organism>
<dbReference type="STRING" id="1328759.A0A5C2RXR9"/>
<dbReference type="CDD" id="cd19757">
    <property type="entry name" value="Bbox1"/>
    <property type="match status" value="1"/>
</dbReference>
<dbReference type="InterPro" id="IPR018247">
    <property type="entry name" value="EF_Hand_1_Ca_BS"/>
</dbReference>
<feature type="region of interest" description="Disordered" evidence="1">
    <location>
        <begin position="1066"/>
        <end position="1096"/>
    </location>
</feature>
<name>A0A5C2RXR9_9APHY</name>
<proteinExistence type="predicted"/>
<dbReference type="PROSITE" id="PS00018">
    <property type="entry name" value="EF_HAND_1"/>
    <property type="match status" value="1"/>
</dbReference>
<sequence>MDSESVRLPPGNGNNASSQRSVGGLPTPPVEHGPTATFADTTALVDSADARFQKYREKRSVKVLNSAGDTLSIIQADVTTVQSFTSPLQVVLDSDPAKALRQTITALVDGIPALLKVLDDVAQIHPFIKVAIGAFRVAVELDLKRRDNDKKIPLLFAEMRDMMAVLVQLGEIAQDKRVGTDNKTIEDRMDNLVKKTEEDIRNCANACSAYSKKHTFSKVLQSSSWDGTFKGYIQGFTTRRGEFEFELSMYVGRAVNTANDRLVTLDEKMDRLLNFLEACVSPEERYLADMVRNAGGPEVVINDEAVLRKLYEDKGRPMEHRTVGRYDPENDFQQLQEELRVDPETAIRDNLEQFQRKFMIQQREIEEEMRKMMHREGDRIIESYTAGPHDKIRDWDIHEIWKDMRWRGNVKARHFVLALRDYFSERLDQAKRVRNGQTSTALTRPISEEDEWMLEYINITRLQPIAEAFDDDASGFITVAEVNAFTQARPDDWSLLRWLAYWAVGYQMVMSDYAAKIDVILAKMFSLKAQVLPANRNAVEQYLGIVWTLATMLTSAFRRRTPIDESVMSKFESYTKQEENRLRQNLKDVKYDFEARDTVDLVRGPGRIEKHVFPLLYLLLLRDFEIMRIARKSLLHVDELYDSTHTIKYVFDPVWERCADLKDLFRQQRLDPNQQFKIFAFEMFKFFNDETEFTSVKNLKESKFVEQEYRDEAEAQDVDANSIINHPLLSPEVLFARRDLIDDGSDADVDPHIRPILGRWAGFYINNLQLYPCNDMIALDLRPSSTDPKQFQDSGIAASGTYWTLAGEYNIDPEGGKVTYTFAITYKARWSTESFRGELQPSGTELSGTYGYGAKPTSMSNTFVFKRLSCDLMRFWPSPKELADNKNRALWRFACRAVLAETRRRMNSWGWLRERWDNARRYVTLLQKRYVADALTADEEQQLANCRRNMTPEEARLSYISFELRKRSIAQHLMISCDVCDGPIRGGRVMCLSCGTQTTIDLCDKPECCDKEVGTDVRDDLTSPHLPTHDLFKVRTAIHPFREFGHAHRAALLALKTARQTLSDAWDAERRSQDMRAAQHSTPGEADDDTAAAGVKPENIPVVPTCSRCGDRIGTPCWYCIECEDDDATFICVACDIKYGGFTVRQHRSTHALVKVQSLEPPDPSASERAAADARMTTIETSLKELQYRLEQKFMAVDEKIEYVQKKLDAKLDAKLEQQTQQLEGRISAIDDRLQRMEDILLFLGQRLGGSDEAGRSGVVRQSEPGVDGPASSSDIAVAMGKKSSI</sequence>
<evidence type="ECO:0000256" key="1">
    <source>
        <dbReference type="SAM" id="MobiDB-lite"/>
    </source>
</evidence>